<protein>
    <recommendedName>
        <fullName evidence="2">Thioredoxin domain-containing protein</fullName>
    </recommendedName>
</protein>
<accession>X1BMV8</accession>
<proteinExistence type="predicted"/>
<sequence length="65" mass="6969">IETLWSSYRPGVVAAISALPSPGEGPALLDNRPLLDDTPTAYVCEGLVCLQPVNDVVKFEKQLSN</sequence>
<evidence type="ECO:0008006" key="2">
    <source>
        <dbReference type="Google" id="ProtNLM"/>
    </source>
</evidence>
<dbReference type="EMBL" id="BART01014148">
    <property type="protein sequence ID" value="GAG85418.1"/>
    <property type="molecule type" value="Genomic_DNA"/>
</dbReference>
<feature type="non-terminal residue" evidence="1">
    <location>
        <position position="1"/>
    </location>
</feature>
<gene>
    <name evidence="1" type="ORF">S01H4_28447</name>
</gene>
<reference evidence="1" key="1">
    <citation type="journal article" date="2014" name="Front. Microbiol.">
        <title>High frequency of phylogenetically diverse reductive dehalogenase-homologous genes in deep subseafloor sedimentary metagenomes.</title>
        <authorList>
            <person name="Kawai M."/>
            <person name="Futagami T."/>
            <person name="Toyoda A."/>
            <person name="Takaki Y."/>
            <person name="Nishi S."/>
            <person name="Hori S."/>
            <person name="Arai W."/>
            <person name="Tsubouchi T."/>
            <person name="Morono Y."/>
            <person name="Uchiyama I."/>
            <person name="Ito T."/>
            <person name="Fujiyama A."/>
            <person name="Inagaki F."/>
            <person name="Takami H."/>
        </authorList>
    </citation>
    <scope>NUCLEOTIDE SEQUENCE</scope>
    <source>
        <strain evidence="1">Expedition CK06-06</strain>
    </source>
</reference>
<dbReference type="AlphaFoldDB" id="X1BMV8"/>
<comment type="caution">
    <text evidence="1">The sequence shown here is derived from an EMBL/GenBank/DDBJ whole genome shotgun (WGS) entry which is preliminary data.</text>
</comment>
<organism evidence="1">
    <name type="scientific">marine sediment metagenome</name>
    <dbReference type="NCBI Taxonomy" id="412755"/>
    <lineage>
        <taxon>unclassified sequences</taxon>
        <taxon>metagenomes</taxon>
        <taxon>ecological metagenomes</taxon>
    </lineage>
</organism>
<evidence type="ECO:0000313" key="1">
    <source>
        <dbReference type="EMBL" id="GAG85418.1"/>
    </source>
</evidence>
<name>X1BMV8_9ZZZZ</name>